<dbReference type="KEGG" id="saes:HBH39_19075"/>
<dbReference type="RefSeq" id="WP_167680407.1">
    <property type="nucleotide sequence ID" value="NZ_CP050315.1"/>
</dbReference>
<organism evidence="4 5">
    <name type="scientific">Shewanella aestuarii</name>
    <dbReference type="NCBI Taxonomy" id="1028752"/>
    <lineage>
        <taxon>Bacteria</taxon>
        <taxon>Pseudomonadati</taxon>
        <taxon>Pseudomonadota</taxon>
        <taxon>Gammaproteobacteria</taxon>
        <taxon>Alteromonadales</taxon>
        <taxon>Shewanellaceae</taxon>
        <taxon>Shewanella</taxon>
    </lineage>
</organism>
<dbReference type="InterPro" id="IPR002110">
    <property type="entry name" value="Ankyrin_rpt"/>
</dbReference>
<keyword evidence="5" id="KW-1185">Reference proteome</keyword>
<dbReference type="Gene3D" id="1.25.40.20">
    <property type="entry name" value="Ankyrin repeat-containing domain"/>
    <property type="match status" value="1"/>
</dbReference>
<name>A0A6G9QS16_9GAMM</name>
<keyword evidence="2 3" id="KW-0040">ANK repeat</keyword>
<dbReference type="Proteomes" id="UP000502608">
    <property type="component" value="Plasmid pPN3F2_2"/>
</dbReference>
<sequence>MTIENNHLPLLDHDFLNRCLDDDKVDTEQFKTLITNYDITPYQLNLITAKMCSDGHLDVIKQAAIKGIDINFDNGDFLVNAVIGGHQHIVQYLIEELGAGVQSNKNAALRFASCCDQPDIIKYLLEQGADIHADFDSALYWAITGNRFQSTQILAMAGKFKAACGLDLPVEDWAKTDKMRCHIMALRIDISVAEELDKRCVQTQEAESVDDVSFNNSL</sequence>
<dbReference type="Pfam" id="PF12796">
    <property type="entry name" value="Ank_2"/>
    <property type="match status" value="1"/>
</dbReference>
<dbReference type="PANTHER" id="PTHR24126">
    <property type="entry name" value="ANKYRIN REPEAT, PH AND SEC7 DOMAIN CONTAINING PROTEIN SECG-RELATED"/>
    <property type="match status" value="1"/>
</dbReference>
<dbReference type="SMART" id="SM00248">
    <property type="entry name" value="ANK"/>
    <property type="match status" value="3"/>
</dbReference>
<feature type="repeat" description="ANK" evidence="3">
    <location>
        <begin position="104"/>
        <end position="136"/>
    </location>
</feature>
<reference evidence="4 5" key="1">
    <citation type="submission" date="2020-03" db="EMBL/GenBank/DDBJ databases">
        <title>Complete genome sequence of Shewanella sp.</title>
        <authorList>
            <person name="Kim Y.-S."/>
            <person name="Kim S.-J."/>
            <person name="Jung H.-K."/>
            <person name="Kim K.-H."/>
        </authorList>
    </citation>
    <scope>NUCLEOTIDE SEQUENCE [LARGE SCALE GENOMIC DNA]</scope>
    <source>
        <strain evidence="4 5">PN3F2</strain>
        <plasmid evidence="4 5">pPN3F2_2</plasmid>
    </source>
</reference>
<evidence type="ECO:0000313" key="4">
    <source>
        <dbReference type="EMBL" id="QIR16579.1"/>
    </source>
</evidence>
<dbReference type="SUPFAM" id="SSF48403">
    <property type="entry name" value="Ankyrin repeat"/>
    <property type="match status" value="1"/>
</dbReference>
<dbReference type="AlphaFoldDB" id="A0A6G9QS16"/>
<evidence type="ECO:0000256" key="3">
    <source>
        <dbReference type="PROSITE-ProRule" id="PRU00023"/>
    </source>
</evidence>
<proteinExistence type="predicted"/>
<evidence type="ECO:0000313" key="5">
    <source>
        <dbReference type="Proteomes" id="UP000502608"/>
    </source>
</evidence>
<protein>
    <submittedName>
        <fullName evidence="4">Ankyrin repeat domain-containing protein</fullName>
    </submittedName>
</protein>
<keyword evidence="1" id="KW-0677">Repeat</keyword>
<dbReference type="InterPro" id="IPR036770">
    <property type="entry name" value="Ankyrin_rpt-contain_sf"/>
</dbReference>
<gene>
    <name evidence="4" type="ORF">HBH39_19075</name>
</gene>
<geneLocation type="plasmid" evidence="4 5">
    <name>pPN3F2_2</name>
</geneLocation>
<dbReference type="EMBL" id="CP050315">
    <property type="protein sequence ID" value="QIR16579.1"/>
    <property type="molecule type" value="Genomic_DNA"/>
</dbReference>
<keyword evidence="4" id="KW-0614">Plasmid</keyword>
<accession>A0A6G9QS16</accession>
<evidence type="ECO:0000256" key="1">
    <source>
        <dbReference type="ARBA" id="ARBA00022737"/>
    </source>
</evidence>
<evidence type="ECO:0000256" key="2">
    <source>
        <dbReference type="ARBA" id="ARBA00023043"/>
    </source>
</evidence>
<dbReference type="PROSITE" id="PS50088">
    <property type="entry name" value="ANK_REPEAT"/>
    <property type="match status" value="1"/>
</dbReference>